<keyword evidence="1" id="KW-0812">Transmembrane</keyword>
<evidence type="ECO:0000256" key="1">
    <source>
        <dbReference type="SAM" id="Phobius"/>
    </source>
</evidence>
<dbReference type="InParanoid" id="A0A667XXA2"/>
<evidence type="ECO:0000259" key="2">
    <source>
        <dbReference type="Pfam" id="PF02225"/>
    </source>
</evidence>
<accession>A0A667XXA2</accession>
<keyword evidence="1" id="KW-1133">Transmembrane helix</keyword>
<dbReference type="Proteomes" id="UP000472263">
    <property type="component" value="Chromosome 3"/>
</dbReference>
<dbReference type="Pfam" id="PF02225">
    <property type="entry name" value="PA"/>
    <property type="match status" value="1"/>
</dbReference>
<evidence type="ECO:0000313" key="4">
    <source>
        <dbReference type="Proteomes" id="UP000472263"/>
    </source>
</evidence>
<proteinExistence type="predicted"/>
<dbReference type="CDD" id="cd02122">
    <property type="entry name" value="PA_GRAIL_like"/>
    <property type="match status" value="1"/>
</dbReference>
<dbReference type="Gene3D" id="3.50.30.30">
    <property type="match status" value="1"/>
</dbReference>
<reference evidence="3" key="2">
    <citation type="submission" date="2025-08" db="UniProtKB">
        <authorList>
            <consortium name="Ensembl"/>
        </authorList>
    </citation>
    <scope>IDENTIFICATION</scope>
</reference>
<name>A0A667XXA2_9TELE</name>
<dbReference type="InterPro" id="IPR003137">
    <property type="entry name" value="PA_domain"/>
</dbReference>
<organism evidence="3 4">
    <name type="scientific">Myripristis murdjan</name>
    <name type="common">pinecone soldierfish</name>
    <dbReference type="NCBI Taxonomy" id="586833"/>
    <lineage>
        <taxon>Eukaryota</taxon>
        <taxon>Metazoa</taxon>
        <taxon>Chordata</taxon>
        <taxon>Craniata</taxon>
        <taxon>Vertebrata</taxon>
        <taxon>Euteleostomi</taxon>
        <taxon>Actinopterygii</taxon>
        <taxon>Neopterygii</taxon>
        <taxon>Teleostei</taxon>
        <taxon>Neoteleostei</taxon>
        <taxon>Acanthomorphata</taxon>
        <taxon>Holocentriformes</taxon>
        <taxon>Holocentridae</taxon>
        <taxon>Myripristis</taxon>
    </lineage>
</organism>
<protein>
    <recommendedName>
        <fullName evidence="2">PA domain-containing protein</fullName>
    </recommendedName>
</protein>
<dbReference type="Ensembl" id="ENSMMDT00005019383.1">
    <property type="protein sequence ID" value="ENSMMDP00005018933.1"/>
    <property type="gene ID" value="ENSMMDG00005009431.1"/>
</dbReference>
<keyword evidence="4" id="KW-1185">Reference proteome</keyword>
<keyword evidence="1" id="KW-0472">Membrane</keyword>
<feature type="domain" description="PA" evidence="2">
    <location>
        <begin position="81"/>
        <end position="138"/>
    </location>
</feature>
<reference evidence="3" key="1">
    <citation type="submission" date="2019-06" db="EMBL/GenBank/DDBJ databases">
        <authorList>
            <consortium name="Wellcome Sanger Institute Data Sharing"/>
        </authorList>
    </citation>
    <scope>NUCLEOTIDE SEQUENCE [LARGE SCALE GENOMIC DNA]</scope>
</reference>
<feature type="transmembrane region" description="Helical" evidence="1">
    <location>
        <begin position="16"/>
        <end position="39"/>
    </location>
</feature>
<evidence type="ECO:0000313" key="3">
    <source>
        <dbReference type="Ensembl" id="ENSMMDP00005018933.1"/>
    </source>
</evidence>
<dbReference type="InterPro" id="IPR046450">
    <property type="entry name" value="PA_dom_sf"/>
</dbReference>
<dbReference type="GeneTree" id="ENSGT00940000158347"/>
<sequence length="162" mass="17699">LCLFDLVTMGKKTERYLLFLVYLSGLVHHSTAIVFWTALVDISFYSNQANHTVNLYCECGVYGRNSPLEAVSGIVTLPNGDPRGCGPDPVYNRSSSSPHWIALVKRGNCTFSEKIIAAKRQGAAGVVVYNVDGTGNSTTHMHVYHKHGPCHSAYGHSMRNGV</sequence>
<dbReference type="AlphaFoldDB" id="A0A667XXA2"/>
<reference evidence="3" key="3">
    <citation type="submission" date="2025-09" db="UniProtKB">
        <authorList>
            <consortium name="Ensembl"/>
        </authorList>
    </citation>
    <scope>IDENTIFICATION</scope>
</reference>
<dbReference type="SUPFAM" id="SSF52025">
    <property type="entry name" value="PA domain"/>
    <property type="match status" value="1"/>
</dbReference>